<gene>
    <name evidence="1" type="ORF">Cgig2_017944</name>
</gene>
<dbReference type="AlphaFoldDB" id="A0A9Q1KB64"/>
<name>A0A9Q1KB64_9CARY</name>
<reference evidence="1" key="1">
    <citation type="submission" date="2022-04" db="EMBL/GenBank/DDBJ databases">
        <title>Carnegiea gigantea Genome sequencing and assembly v2.</title>
        <authorList>
            <person name="Copetti D."/>
            <person name="Sanderson M.J."/>
            <person name="Burquez A."/>
            <person name="Wojciechowski M.F."/>
        </authorList>
    </citation>
    <scope>NUCLEOTIDE SEQUENCE</scope>
    <source>
        <strain evidence="1">SGP5-SGP5p</strain>
        <tissue evidence="1">Aerial part</tissue>
    </source>
</reference>
<protein>
    <submittedName>
        <fullName evidence="1">Uncharacterized protein</fullName>
    </submittedName>
</protein>
<evidence type="ECO:0000313" key="2">
    <source>
        <dbReference type="Proteomes" id="UP001153076"/>
    </source>
</evidence>
<comment type="caution">
    <text evidence="1">The sequence shown here is derived from an EMBL/GenBank/DDBJ whole genome shotgun (WGS) entry which is preliminary data.</text>
</comment>
<accession>A0A9Q1KB64</accession>
<sequence>MHNLFDLGFSGHDFTWWNCQDGANSVEERLHRFCANSEWSARFLDARVILKAFESKVKHCEEELSASSCTAFGHIQTELKRWYDKLKQTSDATERLAIFKEIRKKRDSSGGNDPELIFSNLGTESRVGFTKKLLCVTRLTILWNLRTQPETFAPIQTT</sequence>
<dbReference type="PANTHER" id="PTHR33710:SF86">
    <property type="entry name" value="VIRAL MOVEMENT PROTEIN"/>
    <property type="match status" value="1"/>
</dbReference>
<dbReference type="PANTHER" id="PTHR33710">
    <property type="entry name" value="BNAC02G09200D PROTEIN"/>
    <property type="match status" value="1"/>
</dbReference>
<keyword evidence="2" id="KW-1185">Reference proteome</keyword>
<evidence type="ECO:0000313" key="1">
    <source>
        <dbReference type="EMBL" id="KAJ8439671.1"/>
    </source>
</evidence>
<dbReference type="EMBL" id="JAKOGI010000212">
    <property type="protein sequence ID" value="KAJ8439671.1"/>
    <property type="molecule type" value="Genomic_DNA"/>
</dbReference>
<dbReference type="Proteomes" id="UP001153076">
    <property type="component" value="Unassembled WGS sequence"/>
</dbReference>
<organism evidence="1 2">
    <name type="scientific">Carnegiea gigantea</name>
    <dbReference type="NCBI Taxonomy" id="171969"/>
    <lineage>
        <taxon>Eukaryota</taxon>
        <taxon>Viridiplantae</taxon>
        <taxon>Streptophyta</taxon>
        <taxon>Embryophyta</taxon>
        <taxon>Tracheophyta</taxon>
        <taxon>Spermatophyta</taxon>
        <taxon>Magnoliopsida</taxon>
        <taxon>eudicotyledons</taxon>
        <taxon>Gunneridae</taxon>
        <taxon>Pentapetalae</taxon>
        <taxon>Caryophyllales</taxon>
        <taxon>Cactineae</taxon>
        <taxon>Cactaceae</taxon>
        <taxon>Cactoideae</taxon>
        <taxon>Echinocereeae</taxon>
        <taxon>Carnegiea</taxon>
    </lineage>
</organism>
<proteinExistence type="predicted"/>